<organism evidence="2 3">
    <name type="scientific">Corynascus novoguineensis</name>
    <dbReference type="NCBI Taxonomy" id="1126955"/>
    <lineage>
        <taxon>Eukaryota</taxon>
        <taxon>Fungi</taxon>
        <taxon>Dikarya</taxon>
        <taxon>Ascomycota</taxon>
        <taxon>Pezizomycotina</taxon>
        <taxon>Sordariomycetes</taxon>
        <taxon>Sordariomycetidae</taxon>
        <taxon>Sordariales</taxon>
        <taxon>Chaetomiaceae</taxon>
        <taxon>Corynascus</taxon>
    </lineage>
</organism>
<dbReference type="AlphaFoldDB" id="A0AAN7HJL6"/>
<reference evidence="2" key="1">
    <citation type="journal article" date="2023" name="Mol. Phylogenet. Evol.">
        <title>Genome-scale phylogeny and comparative genomics of the fungal order Sordariales.</title>
        <authorList>
            <person name="Hensen N."/>
            <person name="Bonometti L."/>
            <person name="Westerberg I."/>
            <person name="Brannstrom I.O."/>
            <person name="Guillou S."/>
            <person name="Cros-Aarteil S."/>
            <person name="Calhoun S."/>
            <person name="Haridas S."/>
            <person name="Kuo A."/>
            <person name="Mondo S."/>
            <person name="Pangilinan J."/>
            <person name="Riley R."/>
            <person name="LaButti K."/>
            <person name="Andreopoulos B."/>
            <person name="Lipzen A."/>
            <person name="Chen C."/>
            <person name="Yan M."/>
            <person name="Daum C."/>
            <person name="Ng V."/>
            <person name="Clum A."/>
            <person name="Steindorff A."/>
            <person name="Ohm R.A."/>
            <person name="Martin F."/>
            <person name="Silar P."/>
            <person name="Natvig D.O."/>
            <person name="Lalanne C."/>
            <person name="Gautier V."/>
            <person name="Ament-Velasquez S.L."/>
            <person name="Kruys A."/>
            <person name="Hutchinson M.I."/>
            <person name="Powell A.J."/>
            <person name="Barry K."/>
            <person name="Miller A.N."/>
            <person name="Grigoriev I.V."/>
            <person name="Debuchy R."/>
            <person name="Gladieux P."/>
            <person name="Hiltunen Thoren M."/>
            <person name="Johannesson H."/>
        </authorList>
    </citation>
    <scope>NUCLEOTIDE SEQUENCE</scope>
    <source>
        <strain evidence="2">CBS 359.72</strain>
    </source>
</reference>
<dbReference type="Proteomes" id="UP001303647">
    <property type="component" value="Unassembled WGS sequence"/>
</dbReference>
<evidence type="ECO:0000313" key="3">
    <source>
        <dbReference type="Proteomes" id="UP001303647"/>
    </source>
</evidence>
<keyword evidence="3" id="KW-1185">Reference proteome</keyword>
<reference evidence="2" key="2">
    <citation type="submission" date="2023-05" db="EMBL/GenBank/DDBJ databases">
        <authorList>
            <consortium name="Lawrence Berkeley National Laboratory"/>
            <person name="Steindorff A."/>
            <person name="Hensen N."/>
            <person name="Bonometti L."/>
            <person name="Westerberg I."/>
            <person name="Brannstrom I.O."/>
            <person name="Guillou S."/>
            <person name="Cros-Aarteil S."/>
            <person name="Calhoun S."/>
            <person name="Haridas S."/>
            <person name="Kuo A."/>
            <person name="Mondo S."/>
            <person name="Pangilinan J."/>
            <person name="Riley R."/>
            <person name="Labutti K."/>
            <person name="Andreopoulos B."/>
            <person name="Lipzen A."/>
            <person name="Chen C."/>
            <person name="Yanf M."/>
            <person name="Daum C."/>
            <person name="Ng V."/>
            <person name="Clum A."/>
            <person name="Ohm R."/>
            <person name="Martin F."/>
            <person name="Silar P."/>
            <person name="Natvig D."/>
            <person name="Lalanne C."/>
            <person name="Gautier V."/>
            <person name="Ament-Velasquez S.L."/>
            <person name="Kruys A."/>
            <person name="Hutchinson M.I."/>
            <person name="Powell A.J."/>
            <person name="Barry K."/>
            <person name="Miller A.N."/>
            <person name="Grigoriev I.V."/>
            <person name="Debuchy R."/>
            <person name="Gladieux P."/>
            <person name="Thoren M.H."/>
            <person name="Johannesson H."/>
        </authorList>
    </citation>
    <scope>NUCLEOTIDE SEQUENCE</scope>
    <source>
        <strain evidence="2">CBS 359.72</strain>
    </source>
</reference>
<name>A0AAN7HJL6_9PEZI</name>
<accession>A0AAN7HJL6</accession>
<sequence>MSRQPPTRLLTTSARVHPPYLPYLHNASQTRGKSLKWLPPLAAVVTAGYAVSAYRNEIAAYQTSTSTTTADHLSEQAEAERRRREAAMADAYGDRGSLEELERAVAVYEAQRGGR</sequence>
<protein>
    <submittedName>
        <fullName evidence="2">Uncharacterized protein</fullName>
    </submittedName>
</protein>
<feature type="region of interest" description="Disordered" evidence="1">
    <location>
        <begin position="65"/>
        <end position="91"/>
    </location>
</feature>
<gene>
    <name evidence="2" type="ORF">C7999DRAFT_17258</name>
</gene>
<proteinExistence type="predicted"/>
<evidence type="ECO:0000256" key="1">
    <source>
        <dbReference type="SAM" id="MobiDB-lite"/>
    </source>
</evidence>
<comment type="caution">
    <text evidence="2">The sequence shown here is derived from an EMBL/GenBank/DDBJ whole genome shotgun (WGS) entry which is preliminary data.</text>
</comment>
<dbReference type="EMBL" id="MU857736">
    <property type="protein sequence ID" value="KAK4244490.1"/>
    <property type="molecule type" value="Genomic_DNA"/>
</dbReference>
<feature type="compositionally biased region" description="Basic and acidic residues" evidence="1">
    <location>
        <begin position="72"/>
        <end position="91"/>
    </location>
</feature>
<evidence type="ECO:0000313" key="2">
    <source>
        <dbReference type="EMBL" id="KAK4244490.1"/>
    </source>
</evidence>